<dbReference type="EMBL" id="BGPR01003580">
    <property type="protein sequence ID" value="GBM89865.1"/>
    <property type="molecule type" value="Genomic_DNA"/>
</dbReference>
<dbReference type="AlphaFoldDB" id="A0A4Y2JIY6"/>
<accession>A0A4Y2JIY6</accession>
<feature type="compositionally biased region" description="Polar residues" evidence="1">
    <location>
        <begin position="86"/>
        <end position="96"/>
    </location>
</feature>
<comment type="caution">
    <text evidence="2">The sequence shown here is derived from an EMBL/GenBank/DDBJ whole genome shotgun (WGS) entry which is preliminary data.</text>
</comment>
<evidence type="ECO:0000313" key="3">
    <source>
        <dbReference type="Proteomes" id="UP000499080"/>
    </source>
</evidence>
<proteinExistence type="predicted"/>
<reference evidence="2 3" key="1">
    <citation type="journal article" date="2019" name="Sci. Rep.">
        <title>Orb-weaving spider Araneus ventricosus genome elucidates the spidroin gene catalogue.</title>
        <authorList>
            <person name="Kono N."/>
            <person name="Nakamura H."/>
            <person name="Ohtoshi R."/>
            <person name="Moran D.A.P."/>
            <person name="Shinohara A."/>
            <person name="Yoshida Y."/>
            <person name="Fujiwara M."/>
            <person name="Mori M."/>
            <person name="Tomita M."/>
            <person name="Arakawa K."/>
        </authorList>
    </citation>
    <scope>NUCLEOTIDE SEQUENCE [LARGE SCALE GENOMIC DNA]</scope>
</reference>
<gene>
    <name evidence="2" type="ORF">AVEN_111815_1</name>
</gene>
<evidence type="ECO:0000313" key="2">
    <source>
        <dbReference type="EMBL" id="GBM89865.1"/>
    </source>
</evidence>
<feature type="region of interest" description="Disordered" evidence="1">
    <location>
        <begin position="83"/>
        <end position="102"/>
    </location>
</feature>
<evidence type="ECO:0000256" key="1">
    <source>
        <dbReference type="SAM" id="MobiDB-lite"/>
    </source>
</evidence>
<sequence length="111" mass="12497">MVLCASEDDKKCLLRGSICRPREFVTSEPHTSTMPAEIAEQENRRRGTVCYFSLSTKWTLYGMTHAKAIKTLDLHGTAHHRVQQGKAVTSSGNSQHGAIRDLYVQSHLKER</sequence>
<name>A0A4Y2JIY6_ARAVE</name>
<protein>
    <submittedName>
        <fullName evidence="2">Uncharacterized protein</fullName>
    </submittedName>
</protein>
<keyword evidence="3" id="KW-1185">Reference proteome</keyword>
<dbReference type="Proteomes" id="UP000499080">
    <property type="component" value="Unassembled WGS sequence"/>
</dbReference>
<organism evidence="2 3">
    <name type="scientific">Araneus ventricosus</name>
    <name type="common">Orbweaver spider</name>
    <name type="synonym">Epeira ventricosa</name>
    <dbReference type="NCBI Taxonomy" id="182803"/>
    <lineage>
        <taxon>Eukaryota</taxon>
        <taxon>Metazoa</taxon>
        <taxon>Ecdysozoa</taxon>
        <taxon>Arthropoda</taxon>
        <taxon>Chelicerata</taxon>
        <taxon>Arachnida</taxon>
        <taxon>Araneae</taxon>
        <taxon>Araneomorphae</taxon>
        <taxon>Entelegynae</taxon>
        <taxon>Araneoidea</taxon>
        <taxon>Araneidae</taxon>
        <taxon>Araneus</taxon>
    </lineage>
</organism>